<dbReference type="InterPro" id="IPR033917">
    <property type="entry name" value="ML_PG-PI_TP"/>
</dbReference>
<dbReference type="Gene3D" id="2.70.220.10">
    <property type="entry name" value="Ganglioside GM2 activator"/>
    <property type="match status" value="1"/>
</dbReference>
<evidence type="ECO:0000256" key="1">
    <source>
        <dbReference type="ARBA" id="ARBA00002053"/>
    </source>
</evidence>
<gene>
    <name evidence="9" type="ORF">DASB73_016280</name>
</gene>
<organism evidence="9 10">
    <name type="scientific">Starmerella bacillaris</name>
    <name type="common">Yeast</name>
    <name type="synonym">Candida zemplinina</name>
    <dbReference type="NCBI Taxonomy" id="1247836"/>
    <lineage>
        <taxon>Eukaryota</taxon>
        <taxon>Fungi</taxon>
        <taxon>Dikarya</taxon>
        <taxon>Ascomycota</taxon>
        <taxon>Saccharomycotina</taxon>
        <taxon>Dipodascomycetes</taxon>
        <taxon>Dipodascales</taxon>
        <taxon>Trichomonascaceae</taxon>
        <taxon>Starmerella</taxon>
    </lineage>
</organism>
<dbReference type="GO" id="GO:0032366">
    <property type="term" value="P:intracellular sterol transport"/>
    <property type="evidence" value="ECO:0007669"/>
    <property type="project" value="InterPro"/>
</dbReference>
<keyword evidence="7" id="KW-0445">Lipid transport</keyword>
<keyword evidence="5" id="KW-0813">Transport</keyword>
<dbReference type="Pfam" id="PF02221">
    <property type="entry name" value="E1_DerP2_DerF2"/>
    <property type="match status" value="1"/>
</dbReference>
<dbReference type="InterPro" id="IPR014756">
    <property type="entry name" value="Ig_E-set"/>
</dbReference>
<comment type="caution">
    <text evidence="9">The sequence shown here is derived from an EMBL/GenBank/DDBJ whole genome shotgun (WGS) entry which is preliminary data.</text>
</comment>
<dbReference type="GO" id="GO:0032934">
    <property type="term" value="F:sterol binding"/>
    <property type="evidence" value="ECO:0007669"/>
    <property type="project" value="InterPro"/>
</dbReference>
<protein>
    <recommendedName>
        <fullName evidence="4">Phosphatidylglycerol/phosphatidylinositol transfer protein</fullName>
    </recommendedName>
</protein>
<comment type="similarity">
    <text evidence="2">Belongs to the NPC2 family.</text>
</comment>
<dbReference type="PANTHER" id="PTHR11306:SF0">
    <property type="entry name" value="PHOSPHATIDYLGLYCEROL_PHOSPHATIDYLINOSITOL TRANSFER PROTEIN"/>
    <property type="match status" value="1"/>
</dbReference>
<dbReference type="SUPFAM" id="SSF81296">
    <property type="entry name" value="E set domains"/>
    <property type="match status" value="1"/>
</dbReference>
<keyword evidence="6" id="KW-0732">Signal</keyword>
<feature type="domain" description="MD-2-related lipid-recognition" evidence="8">
    <location>
        <begin position="42"/>
        <end position="163"/>
    </location>
</feature>
<dbReference type="PANTHER" id="PTHR11306">
    <property type="entry name" value="NIEMANN PICK TYPE C2 PROTEIN NPC2-RELATED"/>
    <property type="match status" value="1"/>
</dbReference>
<comment type="function">
    <text evidence="1">Catalyzes the intermembrane transfer of phosphatidylglycerol and phosphatidylinositol.</text>
</comment>
<dbReference type="Proteomes" id="UP001362899">
    <property type="component" value="Unassembled WGS sequence"/>
</dbReference>
<dbReference type="InterPro" id="IPR036846">
    <property type="entry name" value="GM2-AP_sf"/>
</dbReference>
<dbReference type="AlphaFoldDB" id="A0AAV5RGZ9"/>
<dbReference type="InterPro" id="IPR039670">
    <property type="entry name" value="NPC2-like"/>
</dbReference>
<reference evidence="9 10" key="1">
    <citation type="journal article" date="2023" name="Elife">
        <title>Identification of key yeast species and microbe-microbe interactions impacting larval growth of Drosophila in the wild.</title>
        <authorList>
            <person name="Mure A."/>
            <person name="Sugiura Y."/>
            <person name="Maeda R."/>
            <person name="Honda K."/>
            <person name="Sakurai N."/>
            <person name="Takahashi Y."/>
            <person name="Watada M."/>
            <person name="Katoh T."/>
            <person name="Gotoh A."/>
            <person name="Gotoh Y."/>
            <person name="Taniguchi I."/>
            <person name="Nakamura K."/>
            <person name="Hayashi T."/>
            <person name="Katayama T."/>
            <person name="Uemura T."/>
            <person name="Hattori Y."/>
        </authorList>
    </citation>
    <scope>NUCLEOTIDE SEQUENCE [LARGE SCALE GENOMIC DNA]</scope>
    <source>
        <strain evidence="9 10">SB-73</strain>
    </source>
</reference>
<evidence type="ECO:0000256" key="3">
    <source>
        <dbReference type="ARBA" id="ARBA00011245"/>
    </source>
</evidence>
<evidence type="ECO:0000256" key="4">
    <source>
        <dbReference type="ARBA" id="ARBA00016056"/>
    </source>
</evidence>
<evidence type="ECO:0000313" key="9">
    <source>
        <dbReference type="EMBL" id="GMM50670.1"/>
    </source>
</evidence>
<dbReference type="InterPro" id="IPR003172">
    <property type="entry name" value="ML_dom"/>
</dbReference>
<name>A0AAV5RGZ9_STABA</name>
<accession>A0AAV5RGZ9</accession>
<sequence length="166" mass="18148">MLSVFPVLLTACSAFSFSQLSSYVFGILPMNEISSIPGNSPFELCNTENQHLLEIDNIYLDPYPPIPGENITITASGNLLVDVYDGAYVDVVVTYGFIILVNKRYDLCELLPEVSMECPVSKGKLSIVKTVEIPEEVPPGEYSVQAQAYTADDVLLSCLEASVDLE</sequence>
<proteinExistence type="inferred from homology"/>
<comment type="subunit">
    <text evidence="3">Monomer.</text>
</comment>
<dbReference type="SMART" id="SM00737">
    <property type="entry name" value="ML"/>
    <property type="match status" value="1"/>
</dbReference>
<dbReference type="EMBL" id="BTGC01000003">
    <property type="protein sequence ID" value="GMM50670.1"/>
    <property type="molecule type" value="Genomic_DNA"/>
</dbReference>
<evidence type="ECO:0000313" key="10">
    <source>
        <dbReference type="Proteomes" id="UP001362899"/>
    </source>
</evidence>
<keyword evidence="10" id="KW-1185">Reference proteome</keyword>
<evidence type="ECO:0000256" key="6">
    <source>
        <dbReference type="ARBA" id="ARBA00022729"/>
    </source>
</evidence>
<dbReference type="CDD" id="cd00917">
    <property type="entry name" value="PG-PI_TP"/>
    <property type="match status" value="1"/>
</dbReference>
<evidence type="ECO:0000256" key="2">
    <source>
        <dbReference type="ARBA" id="ARBA00006370"/>
    </source>
</evidence>
<evidence type="ECO:0000259" key="8">
    <source>
        <dbReference type="SMART" id="SM00737"/>
    </source>
</evidence>
<evidence type="ECO:0000256" key="5">
    <source>
        <dbReference type="ARBA" id="ARBA00022448"/>
    </source>
</evidence>
<evidence type="ECO:0000256" key="7">
    <source>
        <dbReference type="ARBA" id="ARBA00023055"/>
    </source>
</evidence>